<dbReference type="InterPro" id="IPR041245">
    <property type="entry name" value="CARMIL_PH"/>
</dbReference>
<evidence type="ECO:0000313" key="12">
    <source>
        <dbReference type="EMBL" id="CAD7249076.1"/>
    </source>
</evidence>
<dbReference type="Pfam" id="PF17888">
    <property type="entry name" value="Carm_PH"/>
    <property type="match status" value="1"/>
</dbReference>
<feature type="compositionally biased region" description="Low complexity" evidence="9">
    <location>
        <begin position="877"/>
        <end position="886"/>
    </location>
</feature>
<dbReference type="InterPro" id="IPR001611">
    <property type="entry name" value="Leu-rich_rpt"/>
</dbReference>
<reference evidence="12" key="1">
    <citation type="submission" date="2020-11" db="EMBL/GenBank/DDBJ databases">
        <authorList>
            <person name="Tran Van P."/>
        </authorList>
    </citation>
    <scope>NUCLEOTIDE SEQUENCE</scope>
</reference>
<feature type="region of interest" description="Disordered" evidence="9">
    <location>
        <begin position="978"/>
        <end position="998"/>
    </location>
</feature>
<dbReference type="GO" id="GO:0030027">
    <property type="term" value="C:lamellipodium"/>
    <property type="evidence" value="ECO:0007669"/>
    <property type="project" value="TreeGrafter"/>
</dbReference>
<feature type="region of interest" description="Disordered" evidence="9">
    <location>
        <begin position="1027"/>
        <end position="1366"/>
    </location>
</feature>
<dbReference type="InterPro" id="IPR011993">
    <property type="entry name" value="PH-like_dom_sf"/>
</dbReference>
<dbReference type="PANTHER" id="PTHR24112">
    <property type="entry name" value="LEUCINE-RICH REPEAT, ISOFORM F-RELATED"/>
    <property type="match status" value="1"/>
</dbReference>
<dbReference type="EMBL" id="CAJPEV010002130">
    <property type="protein sequence ID" value="CAG0895779.1"/>
    <property type="molecule type" value="Genomic_DNA"/>
</dbReference>
<dbReference type="Proteomes" id="UP000677054">
    <property type="component" value="Unassembled WGS sequence"/>
</dbReference>
<evidence type="ECO:0000256" key="6">
    <source>
        <dbReference type="ARBA" id="ARBA00022614"/>
    </source>
</evidence>
<feature type="compositionally biased region" description="Polar residues" evidence="9">
    <location>
        <begin position="1060"/>
        <end position="1071"/>
    </location>
</feature>
<dbReference type="PANTHER" id="PTHR24112:SF66">
    <property type="entry name" value="LEUCINE-RICH REPEAT, ISOFORM F"/>
    <property type="match status" value="1"/>
</dbReference>
<keyword evidence="6" id="KW-0433">Leucine-rich repeat</keyword>
<evidence type="ECO:0000256" key="1">
    <source>
        <dbReference type="ARBA" id="ARBA00004236"/>
    </source>
</evidence>
<evidence type="ECO:0000256" key="7">
    <source>
        <dbReference type="ARBA" id="ARBA00022737"/>
    </source>
</evidence>
<feature type="compositionally biased region" description="Basic residues" evidence="9">
    <location>
        <begin position="928"/>
        <end position="939"/>
    </location>
</feature>
<dbReference type="Gene3D" id="3.80.10.10">
    <property type="entry name" value="Ribonuclease Inhibitor"/>
    <property type="match status" value="1"/>
</dbReference>
<feature type="compositionally biased region" description="Basic and acidic residues" evidence="9">
    <location>
        <begin position="1100"/>
        <end position="1112"/>
    </location>
</feature>
<keyword evidence="7" id="KW-0677">Repeat</keyword>
<evidence type="ECO:0000256" key="5">
    <source>
        <dbReference type="ARBA" id="ARBA00022490"/>
    </source>
</evidence>
<dbReference type="OrthoDB" id="18598at2759"/>
<feature type="compositionally biased region" description="Basic and acidic residues" evidence="9">
    <location>
        <begin position="1149"/>
        <end position="1177"/>
    </location>
</feature>
<feature type="compositionally biased region" description="Polar residues" evidence="9">
    <location>
        <begin position="1449"/>
        <end position="1478"/>
    </location>
</feature>
<name>A0A7R8XFR9_9CRUS</name>
<organism evidence="12">
    <name type="scientific">Darwinula stevensoni</name>
    <dbReference type="NCBI Taxonomy" id="69355"/>
    <lineage>
        <taxon>Eukaryota</taxon>
        <taxon>Metazoa</taxon>
        <taxon>Ecdysozoa</taxon>
        <taxon>Arthropoda</taxon>
        <taxon>Crustacea</taxon>
        <taxon>Oligostraca</taxon>
        <taxon>Ostracoda</taxon>
        <taxon>Podocopa</taxon>
        <taxon>Podocopida</taxon>
        <taxon>Darwinulocopina</taxon>
        <taxon>Darwinuloidea</taxon>
        <taxon>Darwinulidae</taxon>
        <taxon>Darwinula</taxon>
    </lineage>
</organism>
<evidence type="ECO:0000259" key="11">
    <source>
        <dbReference type="Pfam" id="PF17888"/>
    </source>
</evidence>
<feature type="region of interest" description="Disordered" evidence="9">
    <location>
        <begin position="870"/>
        <end position="940"/>
    </location>
</feature>
<feature type="compositionally biased region" description="Basic residues" evidence="9">
    <location>
        <begin position="988"/>
        <end position="998"/>
    </location>
</feature>
<dbReference type="SUPFAM" id="SSF52047">
    <property type="entry name" value="RNI-like"/>
    <property type="match status" value="2"/>
</dbReference>
<accession>A0A7R8XFR9</accession>
<evidence type="ECO:0000256" key="2">
    <source>
        <dbReference type="ARBA" id="ARBA00004496"/>
    </source>
</evidence>
<dbReference type="GO" id="GO:0005737">
    <property type="term" value="C:cytoplasm"/>
    <property type="evidence" value="ECO:0007669"/>
    <property type="project" value="UniProtKB-SubCell"/>
</dbReference>
<dbReference type="EMBL" id="LR901647">
    <property type="protein sequence ID" value="CAD7249076.1"/>
    <property type="molecule type" value="Genomic_DNA"/>
</dbReference>
<feature type="domain" description="CARMIL C-terminal" evidence="10">
    <location>
        <begin position="772"/>
        <end position="1031"/>
    </location>
</feature>
<keyword evidence="5" id="KW-0963">Cytoplasm</keyword>
<comment type="subcellular location">
    <subcellularLocation>
        <location evidence="1">Cell membrane</location>
    </subcellularLocation>
    <subcellularLocation>
        <location evidence="2">Cytoplasm</location>
    </subcellularLocation>
</comment>
<proteinExistence type="inferred from homology"/>
<evidence type="ECO:0000256" key="9">
    <source>
        <dbReference type="SAM" id="MobiDB-lite"/>
    </source>
</evidence>
<dbReference type="GO" id="GO:0005886">
    <property type="term" value="C:plasma membrane"/>
    <property type="evidence" value="ECO:0007669"/>
    <property type="project" value="UniProtKB-SubCell"/>
</dbReference>
<feature type="compositionally biased region" description="Low complexity" evidence="9">
    <location>
        <begin position="1326"/>
        <end position="1345"/>
    </location>
</feature>
<evidence type="ECO:0000259" key="10">
    <source>
        <dbReference type="Pfam" id="PF16000"/>
    </source>
</evidence>
<dbReference type="Pfam" id="PF13516">
    <property type="entry name" value="LRR_6"/>
    <property type="match status" value="5"/>
</dbReference>
<evidence type="ECO:0000256" key="4">
    <source>
        <dbReference type="ARBA" id="ARBA00022475"/>
    </source>
</evidence>
<keyword evidence="4" id="KW-1003">Cell membrane</keyword>
<dbReference type="SMART" id="SM00368">
    <property type="entry name" value="LRR_RI"/>
    <property type="match status" value="5"/>
</dbReference>
<sequence length="1496" mass="163775">MPGVEMSTKNRLTKELKDSVKNCLGKNVKVTLQALVKMETKGDKTDPRVLIDFHFHYLDIYAIESKKPTQLTLVVGEKSHTFHSMEEGSLEVDTMVVCLGTAVKAIFPTIPLEHIIRRIDVVPQKRIQRMHDHNKQLEEKCTRELSACGGYSMQYACMCDYHGLPYREEVAWDVDTIYLSHNTRELCLKDFDHLDPKDLIPIVSALELNTWFSKFQCSGLRLSHEVMERLVQVLKRSLSLEELHMANVGLKVDMVHKLSMAILENHSTRLHTLDLSHNMVEDKGVSHLLSPVSSVPAGLKHLNLSHCGMSSKGINQLSHALSINPLTNSSLTFLDLSGNSLKDDAANLCSFLAQPNAISHLDLSGTDCSLEALFGALLRGCTTKLNYLNISKNSFSTKKGKEIPPSFKLFLSSTLAMRQLIMTSCRLANDSLKQLLLGLASNGSACEVHLDISCNGLGSNGASLLESCLPEIACLQSLDVSENGLEGDMAGVVSSVSKNKSMKTLNIGRNVNTMKSKHVGHVIEALVQLVQDDDCVLESLSVADSRLKSDIYNLINALGSNHCLQSIDLSGNAIGDPGARLLAKALQINSKLQTVVFDRNNIGLQGFQDIAYAMESNYTVKHMPYPVYDVMVCMKTAPDKSEAVMKKIQDLLQRNVSPKKYSNGQAFRLQQGFLLSSTQQMVDRLVVQTQETIRILRQQSDSVSLSDIEEAERLIPDAENSKQLLTRLHEVVLKEEEGGNPVSAKLNHMAEELQGTISKFLQQTMDSMLKCAEGECPHIMGSAHTVGLELQKYTQHKGILSPDVVKSCLVDQAGTDIINRVKLSRGAILSIATLFSSFSEVNSSVAAHLSDRIVDEVIESLSRSYKALSKGVNGSEPLSLSRSLPPHTSNHPMGLSYSSGITRSASQFSEQSQKSDGSSPGATPQLSAKRKSLHGRKLRPQSVVDVVEGISGEELPRLLPPVTPEESDESLDTVTELPSASGQLQHLGKARPKRAKTRAPTRTFLTGSIYTDDDQEHNLQEGLDEFFHPTAGSAPASPVGSPTFDNRHDPLKYSIPRLVKSTSNSTENSPTHVLKVDEKSGKDRKSDTESSCSDCSLLRRGSDKQPQKKEKSGSSMVRGISSVFSKAADMVHRSKAPVVSKNDTSPNVPKKEREKEKEKEEKEKEKIEVNPESDRGRNNASSSPDWSESGDVKMRKQNAPHRMGISMGGNIMAEMKARQEKMASRQVIPEEAQGHDNTSGPGPSFRLRPTGLADSLKSPTNGYPKTGLGETIHDASPSPDVPSRPISKTPEPVPLGKGSNQISSGRPRPPPVAPKPRPKSMAGLDSTRSGDLSDASSSNTSTANTPESGDALQDSIDSGHVGSRDSFPEKKLAYLDQSFLRSSPTPDSGPKCVVLGKMSQCWSYELMQKCKIYLSVIWTDMIPKVLIYHLTLPLELKETSVDEEDLEGSHTSSNSKEGESRSNNPRTHILSRLSSASNPPTPMSHQEFFSDDVVNV</sequence>
<feature type="compositionally biased region" description="Basic and acidic residues" evidence="9">
    <location>
        <begin position="1074"/>
        <end position="1088"/>
    </location>
</feature>
<protein>
    <submittedName>
        <fullName evidence="12">Uncharacterized protein</fullName>
    </submittedName>
</protein>
<comment type="similarity">
    <text evidence="3">Belongs to the CARMIL family.</text>
</comment>
<feature type="region of interest" description="Disordered" evidence="9">
    <location>
        <begin position="1440"/>
        <end position="1496"/>
    </location>
</feature>
<dbReference type="GO" id="GO:0034315">
    <property type="term" value="P:regulation of Arp2/3 complex-mediated actin nucleation"/>
    <property type="evidence" value="ECO:0007669"/>
    <property type="project" value="TreeGrafter"/>
</dbReference>
<dbReference type="InterPro" id="IPR051279">
    <property type="entry name" value="PP1-Reg/Actin-Interact_Protein"/>
</dbReference>
<keyword evidence="8" id="KW-0472">Membrane</keyword>
<dbReference type="InterPro" id="IPR031943">
    <property type="entry name" value="CARMIL_C"/>
</dbReference>
<dbReference type="Pfam" id="PF16000">
    <property type="entry name" value="CARMIL_C"/>
    <property type="match status" value="1"/>
</dbReference>
<dbReference type="Gene3D" id="2.30.29.30">
    <property type="entry name" value="Pleckstrin-homology domain (PH domain)/Phosphotyrosine-binding domain (PTB)"/>
    <property type="match status" value="1"/>
</dbReference>
<keyword evidence="13" id="KW-1185">Reference proteome</keyword>
<feature type="domain" description="CARMIL pleckstrin homology" evidence="11">
    <location>
        <begin position="51"/>
        <end position="108"/>
    </location>
</feature>
<evidence type="ECO:0000256" key="3">
    <source>
        <dbReference type="ARBA" id="ARBA00007298"/>
    </source>
</evidence>
<dbReference type="GO" id="GO:0016477">
    <property type="term" value="P:cell migration"/>
    <property type="evidence" value="ECO:0007669"/>
    <property type="project" value="TreeGrafter"/>
</dbReference>
<evidence type="ECO:0000256" key="8">
    <source>
        <dbReference type="ARBA" id="ARBA00023136"/>
    </source>
</evidence>
<dbReference type="InterPro" id="IPR032675">
    <property type="entry name" value="LRR_dom_sf"/>
</dbReference>
<gene>
    <name evidence="12" type="ORF">DSTB1V02_LOCUS8877</name>
</gene>
<feature type="compositionally biased region" description="Polar residues" evidence="9">
    <location>
        <begin position="887"/>
        <end position="926"/>
    </location>
</feature>
<evidence type="ECO:0000313" key="13">
    <source>
        <dbReference type="Proteomes" id="UP000677054"/>
    </source>
</evidence>